<evidence type="ECO:0000313" key="3">
    <source>
        <dbReference type="Proteomes" id="UP000441586"/>
    </source>
</evidence>
<comment type="caution">
    <text evidence="2">The sequence shown here is derived from an EMBL/GenBank/DDBJ whole genome shotgun (WGS) entry which is preliminary data.</text>
</comment>
<name>A0A6A4RHV0_9RHOB</name>
<dbReference type="RefSeq" id="WP_158978979.1">
    <property type="nucleotide sequence ID" value="NZ_WSFO01000004.1"/>
</dbReference>
<dbReference type="Gene3D" id="3.40.50.1820">
    <property type="entry name" value="alpha/beta hydrolase"/>
    <property type="match status" value="1"/>
</dbReference>
<dbReference type="SUPFAM" id="SSF53474">
    <property type="entry name" value="alpha/beta-Hydrolases"/>
    <property type="match status" value="1"/>
</dbReference>
<sequence length="283" mass="31627">MTAPRFSLVKTATHELHVTEWGDSDNSPLVMWHGLARTGRDFDELAAALSDEYFVICPDTIGRGLSSWASKSETAYRIDTYADHAVALLDHYQMDRAAWVGTSMGGLIGMHLAAGASADRLSCLIINDIGPEVPQAATDRIIRYAADLPEFDQLSEAEAWLRNTYAPFGPADDAFWRRMTRSSVRRTDQGRFTLHYDPEIIRQFAAYLDDLSTWDNYKKIKLPCHVIRGENSDLLTPDILARMQKEGPKPGATEFAGCGHAPTLSRKADIQLVRRLLTDLQLD</sequence>
<evidence type="ECO:0000259" key="1">
    <source>
        <dbReference type="Pfam" id="PF12697"/>
    </source>
</evidence>
<reference evidence="2 3" key="1">
    <citation type="submission" date="2019-12" db="EMBL/GenBank/DDBJ databases">
        <authorList>
            <person name="Zhang Y.-J."/>
        </authorList>
    </citation>
    <scope>NUCLEOTIDE SEQUENCE [LARGE SCALE GENOMIC DNA]</scope>
    <source>
        <strain evidence="2 3">H18S-6</strain>
    </source>
</reference>
<proteinExistence type="predicted"/>
<keyword evidence="2" id="KW-0378">Hydrolase</keyword>
<dbReference type="EMBL" id="WSFO01000004">
    <property type="protein sequence ID" value="KAE9630599.1"/>
    <property type="molecule type" value="Genomic_DNA"/>
</dbReference>
<evidence type="ECO:0000313" key="2">
    <source>
        <dbReference type="EMBL" id="KAE9630599.1"/>
    </source>
</evidence>
<organism evidence="2 3">
    <name type="scientific">Parasedimentitalea maritima</name>
    <dbReference type="NCBI Taxonomy" id="2578117"/>
    <lineage>
        <taxon>Bacteria</taxon>
        <taxon>Pseudomonadati</taxon>
        <taxon>Pseudomonadota</taxon>
        <taxon>Alphaproteobacteria</taxon>
        <taxon>Rhodobacterales</taxon>
        <taxon>Paracoccaceae</taxon>
        <taxon>Parasedimentitalea</taxon>
    </lineage>
</organism>
<dbReference type="PANTHER" id="PTHR43194">
    <property type="entry name" value="HYDROLASE ALPHA/BETA FOLD FAMILY"/>
    <property type="match status" value="1"/>
</dbReference>
<dbReference type="PANTHER" id="PTHR43194:SF2">
    <property type="entry name" value="PEROXISOMAL MEMBRANE PROTEIN LPX1"/>
    <property type="match status" value="1"/>
</dbReference>
<protein>
    <submittedName>
        <fullName evidence="2">Alpha/beta fold hydrolase</fullName>
    </submittedName>
</protein>
<dbReference type="Pfam" id="PF12697">
    <property type="entry name" value="Abhydrolase_6"/>
    <property type="match status" value="1"/>
</dbReference>
<dbReference type="AlphaFoldDB" id="A0A6A4RHV0"/>
<feature type="domain" description="AB hydrolase-1" evidence="1">
    <location>
        <begin position="29"/>
        <end position="266"/>
    </location>
</feature>
<gene>
    <name evidence="2" type="ORF">GP644_09405</name>
</gene>
<dbReference type="GO" id="GO:0016787">
    <property type="term" value="F:hydrolase activity"/>
    <property type="evidence" value="ECO:0007669"/>
    <property type="project" value="UniProtKB-KW"/>
</dbReference>
<dbReference type="InterPro" id="IPR000073">
    <property type="entry name" value="AB_hydrolase_1"/>
</dbReference>
<dbReference type="InterPro" id="IPR029058">
    <property type="entry name" value="AB_hydrolase_fold"/>
</dbReference>
<accession>A0A6A4RHV0</accession>
<dbReference type="Proteomes" id="UP000441586">
    <property type="component" value="Unassembled WGS sequence"/>
</dbReference>
<dbReference type="InterPro" id="IPR050228">
    <property type="entry name" value="Carboxylesterase_BioH"/>
</dbReference>